<feature type="transmembrane region" description="Helical" evidence="11">
    <location>
        <begin position="353"/>
        <end position="376"/>
    </location>
</feature>
<dbReference type="PRINTS" id="PR00489">
    <property type="entry name" value="FRIZZLED"/>
</dbReference>
<keyword evidence="6 11" id="KW-0472">Membrane</keyword>
<dbReference type="VEuPathDB" id="VectorBase:BGLAX_040347"/>
<evidence type="ECO:0000256" key="1">
    <source>
        <dbReference type="ARBA" id="ARBA00004141"/>
    </source>
</evidence>
<feature type="transmembrane region" description="Helical" evidence="11">
    <location>
        <begin position="465"/>
        <end position="485"/>
    </location>
</feature>
<evidence type="ECO:0000256" key="11">
    <source>
        <dbReference type="SAM" id="Phobius"/>
    </source>
</evidence>
<feature type="domain" description="G-protein coupled receptors family 2 profile 2" evidence="14">
    <location>
        <begin position="316"/>
        <end position="492"/>
    </location>
</feature>
<dbReference type="PROSITE" id="PS50261">
    <property type="entry name" value="G_PROTEIN_RECEP_F2_4"/>
    <property type="match status" value="1"/>
</dbReference>
<dbReference type="SUPFAM" id="SSF63501">
    <property type="entry name" value="Frizzled cysteine-rich domain"/>
    <property type="match status" value="1"/>
</dbReference>
<keyword evidence="3" id="KW-0217">Developmental protein</keyword>
<dbReference type="GO" id="GO:0016020">
    <property type="term" value="C:membrane"/>
    <property type="evidence" value="ECO:0007669"/>
    <property type="project" value="UniProtKB-SubCell"/>
</dbReference>
<dbReference type="InterPro" id="IPR000539">
    <property type="entry name" value="Frizzled/Smoothened_7TM"/>
</dbReference>
<protein>
    <recommendedName>
        <fullName evidence="17">Frizzled-4</fullName>
    </recommendedName>
</protein>
<dbReference type="GO" id="GO:0060070">
    <property type="term" value="P:canonical Wnt signaling pathway"/>
    <property type="evidence" value="ECO:0007669"/>
    <property type="project" value="TreeGrafter"/>
</dbReference>
<dbReference type="GO" id="GO:0035567">
    <property type="term" value="P:non-canonical Wnt signaling pathway"/>
    <property type="evidence" value="ECO:0007669"/>
    <property type="project" value="TreeGrafter"/>
</dbReference>
<dbReference type="GO" id="GO:0004888">
    <property type="term" value="F:transmembrane signaling receptor activity"/>
    <property type="evidence" value="ECO:0007669"/>
    <property type="project" value="InterPro"/>
</dbReference>
<evidence type="ECO:0000256" key="2">
    <source>
        <dbReference type="ARBA" id="ARBA00008077"/>
    </source>
</evidence>
<dbReference type="STRING" id="6526.A0A2C9K3S8"/>
<dbReference type="GO" id="GO:0005615">
    <property type="term" value="C:extracellular space"/>
    <property type="evidence" value="ECO:0007669"/>
    <property type="project" value="TreeGrafter"/>
</dbReference>
<evidence type="ECO:0000256" key="3">
    <source>
        <dbReference type="ARBA" id="ARBA00022473"/>
    </source>
</evidence>
<dbReference type="GO" id="GO:0017147">
    <property type="term" value="F:Wnt-protein binding"/>
    <property type="evidence" value="ECO:0007669"/>
    <property type="project" value="TreeGrafter"/>
</dbReference>
<dbReference type="PROSITE" id="PS50038">
    <property type="entry name" value="FZ"/>
    <property type="match status" value="1"/>
</dbReference>
<keyword evidence="12" id="KW-0732">Signal</keyword>
<feature type="signal peptide" evidence="12">
    <location>
        <begin position="1"/>
        <end position="39"/>
    </location>
</feature>
<dbReference type="SMART" id="SM00063">
    <property type="entry name" value="FRI"/>
    <property type="match status" value="1"/>
</dbReference>
<evidence type="ECO:0000256" key="7">
    <source>
        <dbReference type="ARBA" id="ARBA00023157"/>
    </source>
</evidence>
<dbReference type="InterPro" id="IPR015526">
    <property type="entry name" value="Frizzled/SFRP"/>
</dbReference>
<evidence type="ECO:0008006" key="17">
    <source>
        <dbReference type="Google" id="ProtNLM"/>
    </source>
</evidence>
<name>A0A2C9K3S8_BIOGL</name>
<evidence type="ECO:0000313" key="16">
    <source>
        <dbReference type="Proteomes" id="UP000076420"/>
    </source>
</evidence>
<keyword evidence="7 9" id="KW-1015">Disulfide bond</keyword>
<dbReference type="Pfam" id="PF01534">
    <property type="entry name" value="Frizzled"/>
    <property type="match status" value="1"/>
</dbReference>
<feature type="compositionally biased region" description="Basic and acidic residues" evidence="10">
    <location>
        <begin position="188"/>
        <end position="206"/>
    </location>
</feature>
<dbReference type="InterPro" id="IPR020067">
    <property type="entry name" value="Frizzled_dom"/>
</dbReference>
<keyword evidence="8" id="KW-0675">Receptor</keyword>
<comment type="similarity">
    <text evidence="2">Belongs to the G-protein coupled receptor Fz/Smo family.</text>
</comment>
<organism evidence="15 16">
    <name type="scientific">Biomphalaria glabrata</name>
    <name type="common">Bloodfluke planorb</name>
    <name type="synonym">Freshwater snail</name>
    <dbReference type="NCBI Taxonomy" id="6526"/>
    <lineage>
        <taxon>Eukaryota</taxon>
        <taxon>Metazoa</taxon>
        <taxon>Spiralia</taxon>
        <taxon>Lophotrochozoa</taxon>
        <taxon>Mollusca</taxon>
        <taxon>Gastropoda</taxon>
        <taxon>Heterobranchia</taxon>
        <taxon>Euthyneura</taxon>
        <taxon>Panpulmonata</taxon>
        <taxon>Hygrophila</taxon>
        <taxon>Lymnaeoidea</taxon>
        <taxon>Planorbidae</taxon>
        <taxon>Biomphalaria</taxon>
    </lineage>
</organism>
<keyword evidence="4 11" id="KW-0812">Transmembrane</keyword>
<accession>A0A2C9K3S8</accession>
<feature type="transmembrane region" description="Helical" evidence="11">
    <location>
        <begin position="397"/>
        <end position="421"/>
    </location>
</feature>
<evidence type="ECO:0000259" key="14">
    <source>
        <dbReference type="PROSITE" id="PS50261"/>
    </source>
</evidence>
<gene>
    <name evidence="15" type="primary">106080186</name>
</gene>
<evidence type="ECO:0000256" key="10">
    <source>
        <dbReference type="SAM" id="MobiDB-lite"/>
    </source>
</evidence>
<dbReference type="InterPro" id="IPR017981">
    <property type="entry name" value="GPCR_2-like_7TM"/>
</dbReference>
<feature type="disulfide bond" evidence="9">
    <location>
        <begin position="127"/>
        <end position="151"/>
    </location>
</feature>
<dbReference type="Gene3D" id="1.10.2000.10">
    <property type="entry name" value="Frizzled cysteine-rich domain"/>
    <property type="match status" value="1"/>
</dbReference>
<evidence type="ECO:0000256" key="5">
    <source>
        <dbReference type="ARBA" id="ARBA00022989"/>
    </source>
</evidence>
<sequence>MYGLNVCSGFPGWIKTTSPGRVLLLVAAVLCGSVDRTPAHRLDNHYQRCEPITIKMCKDMRYNMTSMPNYVGQDNQIEAEARIQDFQPLVQTNCSRLLKFFLCSLYAPMCTELVDETLNIPACRSMCLQVKAKCEPILLSFNFKWPEMLACDKLPEKSDPRNGPRCQMEVAGERLDGLLTPFSPSGEKPSDGQDYPPDRGGHAEEVQEKEDNDAPSTLEAFKNTERLSFLGYLNLDVSTAKVVTVKRVDRQQRDAQTIIQIWAKSLSSWRNSTSTLQLGAQFVQILLQNFKPGPGRVARFLFGFIRDVGGGHAEVIPAVKTIIILTMRRVDGDELTGLCYVGNQDPDALTDFIIVPLIIYLIAGFVFIVAGFAAMFRIRNGLKQDGGNTNIRKLEKLMAKIGVFSVLYTVPASCVIGCHFYERINFKKWQQQAKSMPCALDSQVTSSPKGHHDCPLEHSIPTLELYMLKLFMSLAIGITSGMWIWSGKTVSSWKAFCSRRFFRRKSNNFNADYHPAPVILLKNGQPHVAKHGSHSGSHVTTKVIASRV</sequence>
<evidence type="ECO:0000256" key="6">
    <source>
        <dbReference type="ARBA" id="ARBA00023136"/>
    </source>
</evidence>
<dbReference type="EnsemblMetazoa" id="BGLB012636-RB">
    <property type="protein sequence ID" value="BGLB012636-PB"/>
    <property type="gene ID" value="BGLB012636"/>
</dbReference>
<evidence type="ECO:0000256" key="4">
    <source>
        <dbReference type="ARBA" id="ARBA00022692"/>
    </source>
</evidence>
<dbReference type="Gene3D" id="1.20.1070.10">
    <property type="entry name" value="Rhodopsin 7-helix transmembrane proteins"/>
    <property type="match status" value="1"/>
</dbReference>
<evidence type="ECO:0000256" key="12">
    <source>
        <dbReference type="SAM" id="SignalP"/>
    </source>
</evidence>
<dbReference type="KEGG" id="bgt:106080186"/>
<comment type="subcellular location">
    <subcellularLocation>
        <location evidence="1">Membrane</location>
        <topology evidence="1">Multi-pass membrane protein</topology>
    </subcellularLocation>
</comment>
<dbReference type="OrthoDB" id="5959102at2759"/>
<dbReference type="PANTHER" id="PTHR11309:SF99">
    <property type="entry name" value="FRIZZLED-4"/>
    <property type="match status" value="1"/>
</dbReference>
<dbReference type="Pfam" id="PF01392">
    <property type="entry name" value="Fz"/>
    <property type="match status" value="1"/>
</dbReference>
<evidence type="ECO:0000256" key="9">
    <source>
        <dbReference type="PROSITE-ProRule" id="PRU00090"/>
    </source>
</evidence>
<feature type="domain" description="FZ" evidence="13">
    <location>
        <begin position="44"/>
        <end position="169"/>
    </location>
</feature>
<evidence type="ECO:0000256" key="8">
    <source>
        <dbReference type="ARBA" id="ARBA00023170"/>
    </source>
</evidence>
<dbReference type="VEuPathDB" id="VectorBase:BGLB012636"/>
<dbReference type="PANTHER" id="PTHR11309">
    <property type="entry name" value="FRIZZLED"/>
    <property type="match status" value="1"/>
</dbReference>
<evidence type="ECO:0000259" key="13">
    <source>
        <dbReference type="PROSITE" id="PS50038"/>
    </source>
</evidence>
<feature type="chain" id="PRO_5012271198" description="Frizzled-4" evidence="12">
    <location>
        <begin position="40"/>
        <end position="548"/>
    </location>
</feature>
<feature type="disulfide bond" evidence="9">
    <location>
        <begin position="49"/>
        <end position="110"/>
    </location>
</feature>
<feature type="disulfide bond" evidence="9">
    <location>
        <begin position="57"/>
        <end position="103"/>
    </location>
</feature>
<dbReference type="Proteomes" id="UP000076420">
    <property type="component" value="Unassembled WGS sequence"/>
</dbReference>
<dbReference type="InterPro" id="IPR036790">
    <property type="entry name" value="Frizzled_dom_sf"/>
</dbReference>
<keyword evidence="5 11" id="KW-1133">Transmembrane helix</keyword>
<reference evidence="15" key="1">
    <citation type="submission" date="2020-05" db="UniProtKB">
        <authorList>
            <consortium name="EnsemblMetazoa"/>
        </authorList>
    </citation>
    <scope>IDENTIFICATION</scope>
    <source>
        <strain evidence="15">BB02</strain>
    </source>
</reference>
<evidence type="ECO:0000313" key="15">
    <source>
        <dbReference type="EnsemblMetazoa" id="BGLB012636-PB"/>
    </source>
</evidence>
<dbReference type="AlphaFoldDB" id="A0A2C9K3S8"/>
<feature type="region of interest" description="Disordered" evidence="10">
    <location>
        <begin position="178"/>
        <end position="215"/>
    </location>
</feature>
<comment type="caution">
    <text evidence="9">Lacks conserved residue(s) required for the propagation of feature annotation.</text>
</comment>
<proteinExistence type="inferred from homology"/>
<dbReference type="SMART" id="SM01330">
    <property type="entry name" value="Frizzled"/>
    <property type="match status" value="1"/>
</dbReference>